<name>A0A6C0KFC3_9ZZZZ</name>
<feature type="region of interest" description="Disordered" evidence="1">
    <location>
        <begin position="336"/>
        <end position="377"/>
    </location>
</feature>
<evidence type="ECO:0000313" key="2">
    <source>
        <dbReference type="EMBL" id="QHU15018.1"/>
    </source>
</evidence>
<feature type="compositionally biased region" description="Polar residues" evidence="1">
    <location>
        <begin position="1"/>
        <end position="11"/>
    </location>
</feature>
<accession>A0A6C0KFC3</accession>
<feature type="compositionally biased region" description="Basic and acidic residues" evidence="1">
    <location>
        <begin position="350"/>
        <end position="367"/>
    </location>
</feature>
<protein>
    <submittedName>
        <fullName evidence="2">Uncharacterized protein</fullName>
    </submittedName>
</protein>
<dbReference type="EMBL" id="MN740848">
    <property type="protein sequence ID" value="QHU15018.1"/>
    <property type="molecule type" value="Genomic_DNA"/>
</dbReference>
<organism evidence="2">
    <name type="scientific">viral metagenome</name>
    <dbReference type="NCBI Taxonomy" id="1070528"/>
    <lineage>
        <taxon>unclassified sequences</taxon>
        <taxon>metagenomes</taxon>
        <taxon>organismal metagenomes</taxon>
    </lineage>
</organism>
<proteinExistence type="predicted"/>
<sequence length="377" mass="42162">MNNGKVNTQKSEVIKDTQPAEKPIEKTVEEPKVDAIPVAKEVPDESQENLPNADIVPVEPQTKENTETIITHIVDTFQNSEDIGEALRRLATEIPYDILLNFFDKFLAIIEGVLEKVQNTLGVELEFKDPDKAMEEIKENLPKIKFRVLLTGILLKELLQDPEIMQVWTEFIEIFQNKFFQPFMIATLATLQEYEPQIEAQGEKMEKIFSKVVNRTGDAVSDAFGNVIAGIPYIGTVVAGIGAADNLAKVIIANVDGWGELFLETSYRLSVTLKKIAPNGLMALDGTIDMVINAYNTYLAVKNTLDRYNALAQGIKFNPDEGYNTDKLTNMIMNSAEKSGTLPDQVPPKVIEEPKVVEEPKTDEKKELKKSHDKPVQ</sequence>
<feature type="region of interest" description="Disordered" evidence="1">
    <location>
        <begin position="1"/>
        <end position="25"/>
    </location>
</feature>
<reference evidence="2" key="1">
    <citation type="journal article" date="2020" name="Nature">
        <title>Giant virus diversity and host interactions through global metagenomics.</title>
        <authorList>
            <person name="Schulz F."/>
            <person name="Roux S."/>
            <person name="Paez-Espino D."/>
            <person name="Jungbluth S."/>
            <person name="Walsh D.A."/>
            <person name="Denef V.J."/>
            <person name="McMahon K.D."/>
            <person name="Konstantinidis K.T."/>
            <person name="Eloe-Fadrosh E.A."/>
            <person name="Kyrpides N.C."/>
            <person name="Woyke T."/>
        </authorList>
    </citation>
    <scope>NUCLEOTIDE SEQUENCE</scope>
    <source>
        <strain evidence="2">GVMAG-S-1102244-55</strain>
    </source>
</reference>
<dbReference type="AlphaFoldDB" id="A0A6C0KFC3"/>
<feature type="compositionally biased region" description="Basic and acidic residues" evidence="1">
    <location>
        <begin position="12"/>
        <end position="25"/>
    </location>
</feature>
<feature type="compositionally biased region" description="Basic residues" evidence="1">
    <location>
        <begin position="368"/>
        <end position="377"/>
    </location>
</feature>
<evidence type="ECO:0000256" key="1">
    <source>
        <dbReference type="SAM" id="MobiDB-lite"/>
    </source>
</evidence>